<keyword evidence="9" id="KW-0808">Transferase</keyword>
<dbReference type="PANTHER" id="PTHR43202:SF1">
    <property type="entry name" value="NICOTINATE PHOSPHORIBOSYLTRANSFERASE"/>
    <property type="match status" value="1"/>
</dbReference>
<keyword evidence="5" id="KW-0662">Pyridine nucleotide biosynthesis</keyword>
<dbReference type="Pfam" id="PF02749">
    <property type="entry name" value="QRPTase_N"/>
    <property type="match status" value="1"/>
</dbReference>
<dbReference type="InterPro" id="IPR036068">
    <property type="entry name" value="Nicotinate_pribotase-like_C"/>
</dbReference>
<accession>A0A2W7GUY6</accession>
<dbReference type="InterPro" id="IPR013785">
    <property type="entry name" value="Aldolase_TIM"/>
</dbReference>
<keyword evidence="4" id="KW-0436">Ligase</keyword>
<comment type="catalytic activity">
    <reaction evidence="6">
        <text>nicotinate beta-D-ribonucleotide + CO2 + diphosphate = quinolinate + 5-phospho-alpha-D-ribose 1-diphosphate + 2 H(+)</text>
        <dbReference type="Rhea" id="RHEA:12733"/>
        <dbReference type="ChEBI" id="CHEBI:15378"/>
        <dbReference type="ChEBI" id="CHEBI:16526"/>
        <dbReference type="ChEBI" id="CHEBI:29959"/>
        <dbReference type="ChEBI" id="CHEBI:33019"/>
        <dbReference type="ChEBI" id="CHEBI:57502"/>
        <dbReference type="ChEBI" id="CHEBI:58017"/>
        <dbReference type="EC" id="2.4.2.19"/>
    </reaction>
</comment>
<dbReference type="OrthoDB" id="9770610at2"/>
<comment type="pathway">
    <text evidence="1">Cofactor biosynthesis; NAD(+) biosynthesis; nicotinate D-ribonucleotide from nicotinate: step 1/1.</text>
</comment>
<dbReference type="InterPro" id="IPR022412">
    <property type="entry name" value="Quinolinate_PRibosylTrfase_N"/>
</dbReference>
<dbReference type="EC" id="6.3.4.21" evidence="2"/>
<dbReference type="Gene3D" id="3.20.20.70">
    <property type="entry name" value="Aldolase class I"/>
    <property type="match status" value="1"/>
</dbReference>
<evidence type="ECO:0000259" key="8">
    <source>
        <dbReference type="Pfam" id="PF02749"/>
    </source>
</evidence>
<protein>
    <recommendedName>
        <fullName evidence="2">nicotinate phosphoribosyltransferase</fullName>
        <ecNumber evidence="2">6.3.4.21</ecNumber>
    </recommendedName>
</protein>
<dbReference type="PANTHER" id="PTHR43202">
    <property type="entry name" value="NICOTINATE-NUCLEOTIDE PYROPHOSPHORYLASE"/>
    <property type="match status" value="1"/>
</dbReference>
<evidence type="ECO:0000256" key="6">
    <source>
        <dbReference type="ARBA" id="ARBA00047445"/>
    </source>
</evidence>
<dbReference type="NCBIfam" id="NF005529">
    <property type="entry name" value="PRK07188.1"/>
    <property type="match status" value="1"/>
</dbReference>
<dbReference type="GO" id="GO:0004516">
    <property type="term" value="F:nicotinate phosphoribosyltransferase activity"/>
    <property type="evidence" value="ECO:0007669"/>
    <property type="project" value="UniProtKB-EC"/>
</dbReference>
<dbReference type="SUPFAM" id="SSF54675">
    <property type="entry name" value="Nicotinate/Quinolinate PRTase N-terminal domain-like"/>
    <property type="match status" value="1"/>
</dbReference>
<evidence type="ECO:0000256" key="3">
    <source>
        <dbReference type="ARBA" id="ARBA00022553"/>
    </source>
</evidence>
<evidence type="ECO:0000256" key="2">
    <source>
        <dbReference type="ARBA" id="ARBA00013236"/>
    </source>
</evidence>
<feature type="domain" description="Quinolinate phosphoribosyl transferase N-terminal" evidence="8">
    <location>
        <begin position="21"/>
        <end position="99"/>
    </location>
</feature>
<keyword evidence="3" id="KW-0597">Phosphoprotein</keyword>
<comment type="catalytic activity">
    <reaction evidence="7">
        <text>5-phospho-alpha-D-ribose 1-diphosphate + nicotinate + ATP + H2O = nicotinate beta-D-ribonucleotide + ADP + phosphate + diphosphate</text>
        <dbReference type="Rhea" id="RHEA:36163"/>
        <dbReference type="ChEBI" id="CHEBI:15377"/>
        <dbReference type="ChEBI" id="CHEBI:30616"/>
        <dbReference type="ChEBI" id="CHEBI:32544"/>
        <dbReference type="ChEBI" id="CHEBI:33019"/>
        <dbReference type="ChEBI" id="CHEBI:43474"/>
        <dbReference type="ChEBI" id="CHEBI:57502"/>
        <dbReference type="ChEBI" id="CHEBI:58017"/>
        <dbReference type="ChEBI" id="CHEBI:456216"/>
        <dbReference type="EC" id="6.3.4.21"/>
    </reaction>
</comment>
<evidence type="ECO:0000256" key="7">
    <source>
        <dbReference type="ARBA" id="ARBA00048668"/>
    </source>
</evidence>
<name>A0A2W7GUY6_9BACT</name>
<sequence>MKLKNYISIYFFKTNKISKIYKKNDIVTLQFFQRFNDVKLCGINEVINLLKKYTEISKYKIRYLEEGSIINEKEVVLELEGHYQDFGIWEGIIDGILARQTSIATNAYYVIKEAKNKKVVSMADRADHYINQLNDAYALKVGGIDNHSTLAASNFNYEKTYGSMPHALIQMFNGDTLKAVEAFHKTFPNDKLIALVDFNNDVIKDSLICLNKFKNKLWGVRVDTSKGVSDKMFDESNKEYGVTPNQIKRLREALDKHGGEHVKIIVSSGFNAQTIKAFEEANTPVDIYGVGASLLKVWINFSADATRLNGNLIAKVGRHYSENKKLKTYNGENI</sequence>
<proteinExistence type="predicted"/>
<dbReference type="Proteomes" id="UP000249646">
    <property type="component" value="Unassembled WGS sequence"/>
</dbReference>
<dbReference type="Gene3D" id="3.90.1170.20">
    <property type="entry name" value="Quinolinate phosphoribosyl transferase, N-terminal domain"/>
    <property type="match status" value="1"/>
</dbReference>
<dbReference type="RefSeq" id="WP_111517938.1">
    <property type="nucleotide sequence ID" value="NZ_QKUB01000001.1"/>
</dbReference>
<keyword evidence="9" id="KW-0328">Glycosyltransferase</keyword>
<evidence type="ECO:0000313" key="10">
    <source>
        <dbReference type="Proteomes" id="UP000249646"/>
    </source>
</evidence>
<dbReference type="GO" id="GO:0004514">
    <property type="term" value="F:nicotinate-nucleotide diphosphorylase (carboxylating) activity"/>
    <property type="evidence" value="ECO:0007669"/>
    <property type="project" value="UniProtKB-EC"/>
</dbReference>
<keyword evidence="10" id="KW-1185">Reference proteome</keyword>
<organism evidence="9 10">
    <name type="scientific">Metamycoplasma auris</name>
    <dbReference type="NCBI Taxonomy" id="51363"/>
    <lineage>
        <taxon>Bacteria</taxon>
        <taxon>Bacillati</taxon>
        <taxon>Mycoplasmatota</taxon>
        <taxon>Mycoplasmoidales</taxon>
        <taxon>Metamycoplasmataceae</taxon>
        <taxon>Metamycoplasma</taxon>
    </lineage>
</organism>
<gene>
    <name evidence="9" type="ORF">BCF89_10118</name>
</gene>
<evidence type="ECO:0000313" key="9">
    <source>
        <dbReference type="EMBL" id="PZW01503.1"/>
    </source>
</evidence>
<dbReference type="AlphaFoldDB" id="A0A2W7GUY6"/>
<dbReference type="SUPFAM" id="SSF51690">
    <property type="entry name" value="Nicotinate/Quinolinate PRTase C-terminal domain-like"/>
    <property type="match status" value="1"/>
</dbReference>
<evidence type="ECO:0000256" key="1">
    <source>
        <dbReference type="ARBA" id="ARBA00004952"/>
    </source>
</evidence>
<dbReference type="UniPathway" id="UPA00253">
    <property type="reaction ID" value="UER00457"/>
</dbReference>
<evidence type="ECO:0000256" key="4">
    <source>
        <dbReference type="ARBA" id="ARBA00022598"/>
    </source>
</evidence>
<dbReference type="PIRSF" id="PIRSF000484">
    <property type="entry name" value="NAPRT"/>
    <property type="match status" value="1"/>
</dbReference>
<dbReference type="InterPro" id="IPR053190">
    <property type="entry name" value="NAPRTase-like"/>
</dbReference>
<dbReference type="InterPro" id="IPR037128">
    <property type="entry name" value="Quinolinate_PRibosylTase_N_sf"/>
</dbReference>
<dbReference type="InterPro" id="IPR007229">
    <property type="entry name" value="Nic_PRibTrfase-Fam"/>
</dbReference>
<evidence type="ECO:0000256" key="5">
    <source>
        <dbReference type="ARBA" id="ARBA00022642"/>
    </source>
</evidence>
<dbReference type="GO" id="GO:0009435">
    <property type="term" value="P:NAD+ biosynthetic process"/>
    <property type="evidence" value="ECO:0007669"/>
    <property type="project" value="UniProtKB-UniPathway"/>
</dbReference>
<dbReference type="EMBL" id="QKUB01000001">
    <property type="protein sequence ID" value="PZW01503.1"/>
    <property type="molecule type" value="Genomic_DNA"/>
</dbReference>
<reference evidence="9 10" key="1">
    <citation type="submission" date="2018-06" db="EMBL/GenBank/DDBJ databases">
        <title>Genomic Encyclopedia of Archaeal and Bacterial Type Strains, Phase II (KMG-II): from individual species to whole genera.</title>
        <authorList>
            <person name="Goeker M."/>
        </authorList>
    </citation>
    <scope>NUCLEOTIDE SEQUENCE [LARGE SCALE GENOMIC DNA]</scope>
    <source>
        <strain evidence="9 10">ATCC 51348</strain>
    </source>
</reference>
<comment type="caution">
    <text evidence="9">The sequence shown here is derived from an EMBL/GenBank/DDBJ whole genome shotgun (WGS) entry which is preliminary data.</text>
</comment>